<reference evidence="3" key="2">
    <citation type="submission" date="2023-07" db="EMBL/GenBank/DDBJ databases">
        <title>Genomic analysis of Rhodococcus opacus VOC-14 with glycol ethers degradation activity.</title>
        <authorList>
            <person name="Narkevich D.A."/>
            <person name="Hlushen A.M."/>
            <person name="Akhremchuk A.E."/>
            <person name="Sikolenko M.A."/>
            <person name="Valentovich L.N."/>
        </authorList>
    </citation>
    <scope>NUCLEOTIDE SEQUENCE</scope>
    <source>
        <strain evidence="3">VOC-14</strain>
        <plasmid evidence="3">pRho-VOC14-L</plasmid>
    </source>
</reference>
<gene>
    <name evidence="2" type="ORF">O4328_37470</name>
    <name evidence="3" type="ORF">Q5707_40420</name>
    <name evidence="4" type="ORF">Q5707_44575</name>
</gene>
<accession>A0AAX3YTP8</accession>
<evidence type="ECO:0000313" key="4">
    <source>
        <dbReference type="EMBL" id="WLF52452.1"/>
    </source>
</evidence>
<dbReference type="AlphaFoldDB" id="A0AAX3YTP8"/>
<dbReference type="EMBL" id="CP130956">
    <property type="protein sequence ID" value="WLF52452.1"/>
    <property type="molecule type" value="Genomic_DNA"/>
</dbReference>
<evidence type="ECO:0000313" key="6">
    <source>
        <dbReference type="Proteomes" id="UP001231166"/>
    </source>
</evidence>
<name>A0AAX3YTP8_RHOOP</name>
<dbReference type="Proteomes" id="UP001066327">
    <property type="component" value="Unassembled WGS sequence"/>
</dbReference>
<organism evidence="3 6">
    <name type="scientific">Rhodococcus opacus</name>
    <name type="common">Nocardia opaca</name>
    <dbReference type="NCBI Taxonomy" id="37919"/>
    <lineage>
        <taxon>Bacteria</taxon>
        <taxon>Bacillati</taxon>
        <taxon>Actinomycetota</taxon>
        <taxon>Actinomycetes</taxon>
        <taxon>Mycobacteriales</taxon>
        <taxon>Nocardiaceae</taxon>
        <taxon>Rhodococcus</taxon>
    </lineage>
</organism>
<evidence type="ECO:0000313" key="3">
    <source>
        <dbReference type="EMBL" id="WLF51751.1"/>
    </source>
</evidence>
<reference evidence="2" key="1">
    <citation type="submission" date="2022-12" db="EMBL/GenBank/DDBJ databases">
        <authorList>
            <person name="Krivoruchko A.V."/>
            <person name="Elkin A."/>
        </authorList>
    </citation>
    <scope>NUCLEOTIDE SEQUENCE</scope>
    <source>
        <strain evidence="2">IEGM 249</strain>
    </source>
</reference>
<feature type="region of interest" description="Disordered" evidence="1">
    <location>
        <begin position="77"/>
        <end position="100"/>
    </location>
</feature>
<dbReference type="EMBL" id="CP130956">
    <property type="protein sequence ID" value="WLF51751.1"/>
    <property type="molecule type" value="Genomic_DNA"/>
</dbReference>
<protein>
    <submittedName>
        <fullName evidence="3">Uncharacterized protein</fullName>
    </submittedName>
</protein>
<proteinExistence type="predicted"/>
<dbReference type="Proteomes" id="UP001231166">
    <property type="component" value="Plasmid pRho-VOC14-L"/>
</dbReference>
<dbReference type="EMBL" id="JAPWIS010000030">
    <property type="protein sequence ID" value="MCZ4589273.1"/>
    <property type="molecule type" value="Genomic_DNA"/>
</dbReference>
<dbReference type="RefSeq" id="WP_269592479.1">
    <property type="nucleotide sequence ID" value="NZ_CP130956.1"/>
</dbReference>
<keyword evidence="5" id="KW-1185">Reference proteome</keyword>
<geneLocation type="plasmid" evidence="3 6">
    <name>pRho-VOC14-L</name>
</geneLocation>
<evidence type="ECO:0000313" key="2">
    <source>
        <dbReference type="EMBL" id="MCZ4589273.1"/>
    </source>
</evidence>
<evidence type="ECO:0000256" key="1">
    <source>
        <dbReference type="SAM" id="MobiDB-lite"/>
    </source>
</evidence>
<sequence length="100" mass="10125">MKTGAKMRSAVCSTEVMVIRAGTGDITLRCGGAPMLAPDESTEGLGAPQAGFDAGTVLGKRYIDTESGVEVLCVKPGAGSVSADDRPLELSVPKALPSSD</sequence>
<keyword evidence="3" id="KW-0614">Plasmid</keyword>
<evidence type="ECO:0000313" key="5">
    <source>
        <dbReference type="Proteomes" id="UP001066327"/>
    </source>
</evidence>